<evidence type="ECO:0000256" key="1">
    <source>
        <dbReference type="ARBA" id="ARBA00038232"/>
    </source>
</evidence>
<evidence type="ECO:0000256" key="2">
    <source>
        <dbReference type="SAM" id="MobiDB-lite"/>
    </source>
</evidence>
<dbReference type="PANTHER" id="PTHR33795:SF1">
    <property type="entry name" value="INSERTION ELEMENT IS150 PROTEIN INSJ"/>
    <property type="match status" value="1"/>
</dbReference>
<evidence type="ECO:0000259" key="3">
    <source>
        <dbReference type="Pfam" id="PF13518"/>
    </source>
</evidence>
<dbReference type="PANTHER" id="PTHR33795">
    <property type="entry name" value="INSERTION ELEMENT IS150 PROTEIN INSJ"/>
    <property type="match status" value="1"/>
</dbReference>
<dbReference type="STRING" id="1302272.FC96_GL000497"/>
<gene>
    <name evidence="4" type="ORF">FC96_GL000497</name>
</gene>
<feature type="region of interest" description="Disordered" evidence="2">
    <location>
        <begin position="70"/>
        <end position="108"/>
    </location>
</feature>
<dbReference type="SUPFAM" id="SSF48295">
    <property type="entry name" value="TrpR-like"/>
    <property type="match status" value="1"/>
</dbReference>
<dbReference type="Proteomes" id="UP000050911">
    <property type="component" value="Unassembled WGS sequence"/>
</dbReference>
<evidence type="ECO:0000313" key="5">
    <source>
        <dbReference type="Proteomes" id="UP000050911"/>
    </source>
</evidence>
<comment type="caution">
    <text evidence="4">The sequence shown here is derived from an EMBL/GenBank/DDBJ whole genome shotgun (WGS) entry which is preliminary data.</text>
</comment>
<dbReference type="InterPro" id="IPR010921">
    <property type="entry name" value="Trp_repressor/repl_initiator"/>
</dbReference>
<sequence>MQMLAAAYRTHGTDVLLNPPKVTSEYRVKLARWAEKTGASYTEVAAKFGYVGIQQIMAWRKIYRQKGPNGLLSITKGRKPSMDNKKRLKKKNIRKKASKTTDQQRIKELEDENQELRIKLEASKLLASMKQ</sequence>
<dbReference type="InterPro" id="IPR055247">
    <property type="entry name" value="InsJ-like_HTH"/>
</dbReference>
<keyword evidence="5" id="KW-1185">Reference proteome</keyword>
<dbReference type="EMBL" id="AZCX01000001">
    <property type="protein sequence ID" value="KRK49564.1"/>
    <property type="molecule type" value="Genomic_DNA"/>
</dbReference>
<organism evidence="4 5">
    <name type="scientific">Secundilactobacillus kimchicus JCM 15530</name>
    <dbReference type="NCBI Taxonomy" id="1302272"/>
    <lineage>
        <taxon>Bacteria</taxon>
        <taxon>Bacillati</taxon>
        <taxon>Bacillota</taxon>
        <taxon>Bacilli</taxon>
        <taxon>Lactobacillales</taxon>
        <taxon>Lactobacillaceae</taxon>
        <taxon>Secundilactobacillus</taxon>
    </lineage>
</organism>
<proteinExistence type="inferred from homology"/>
<dbReference type="GO" id="GO:0043565">
    <property type="term" value="F:sequence-specific DNA binding"/>
    <property type="evidence" value="ECO:0007669"/>
    <property type="project" value="InterPro"/>
</dbReference>
<comment type="similarity">
    <text evidence="1">Belongs to the IS150/IS1296 orfA family.</text>
</comment>
<protein>
    <recommendedName>
        <fullName evidence="3">Insertion element IS150 protein InsJ-like helix-turn-helix domain-containing protein</fullName>
    </recommendedName>
</protein>
<dbReference type="PATRIC" id="fig|1302272.5.peg.495"/>
<name>A0A0R1HT11_9LACO</name>
<dbReference type="InterPro" id="IPR052057">
    <property type="entry name" value="IS150/IS1296_orfA-like"/>
</dbReference>
<dbReference type="Pfam" id="PF13518">
    <property type="entry name" value="HTH_28"/>
    <property type="match status" value="1"/>
</dbReference>
<feature type="domain" description="Insertion element IS150 protein InsJ-like helix-turn-helix" evidence="3">
    <location>
        <begin position="27"/>
        <end position="78"/>
    </location>
</feature>
<dbReference type="AlphaFoldDB" id="A0A0R1HT11"/>
<reference evidence="4 5" key="1">
    <citation type="journal article" date="2015" name="Genome Announc.">
        <title>Expanding the biotechnology potential of lactobacilli through comparative genomics of 213 strains and associated genera.</title>
        <authorList>
            <person name="Sun Z."/>
            <person name="Harris H.M."/>
            <person name="McCann A."/>
            <person name="Guo C."/>
            <person name="Argimon S."/>
            <person name="Zhang W."/>
            <person name="Yang X."/>
            <person name="Jeffery I.B."/>
            <person name="Cooney J.C."/>
            <person name="Kagawa T.F."/>
            <person name="Liu W."/>
            <person name="Song Y."/>
            <person name="Salvetti E."/>
            <person name="Wrobel A."/>
            <person name="Rasinkangas P."/>
            <person name="Parkhill J."/>
            <person name="Rea M.C."/>
            <person name="O'Sullivan O."/>
            <person name="Ritari J."/>
            <person name="Douillard F.P."/>
            <person name="Paul Ross R."/>
            <person name="Yang R."/>
            <person name="Briner A.E."/>
            <person name="Felis G.E."/>
            <person name="de Vos W.M."/>
            <person name="Barrangou R."/>
            <person name="Klaenhammer T.R."/>
            <person name="Caufield P.W."/>
            <person name="Cui Y."/>
            <person name="Zhang H."/>
            <person name="O'Toole P.W."/>
        </authorList>
    </citation>
    <scope>NUCLEOTIDE SEQUENCE [LARGE SCALE GENOMIC DNA]</scope>
    <source>
        <strain evidence="4 5">JCM 15530</strain>
    </source>
</reference>
<evidence type="ECO:0000313" key="4">
    <source>
        <dbReference type="EMBL" id="KRK49564.1"/>
    </source>
</evidence>
<accession>A0A0R1HT11</accession>
<feature type="compositionally biased region" description="Basic residues" evidence="2">
    <location>
        <begin position="86"/>
        <end position="98"/>
    </location>
</feature>